<evidence type="ECO:0000313" key="2">
    <source>
        <dbReference type="Proteomes" id="UP000690515"/>
    </source>
</evidence>
<dbReference type="EMBL" id="JAGSOY010000196">
    <property type="protein sequence ID" value="MBU2714255.1"/>
    <property type="molecule type" value="Genomic_DNA"/>
</dbReference>
<keyword evidence="2" id="KW-1185">Reference proteome</keyword>
<sequence>MKEYYPILCKHGAKTFYLIYVSTSVDYILSKHSNHIAFTSFEKCKMFITDNKLLPFHEDELGFFNFDVIDKFIKSNCKTDFSRGVLDCWDLFDDIGENNTKYWADYCKKSEELRDLHEKLFFEIDVFNSGDTVKSCWNSSDLLLIKDLLESGLTLFNQHLHIEE</sequence>
<dbReference type="Proteomes" id="UP000690515">
    <property type="component" value="Unassembled WGS sequence"/>
</dbReference>
<evidence type="ECO:0000313" key="1">
    <source>
        <dbReference type="EMBL" id="MBU2714255.1"/>
    </source>
</evidence>
<proteinExistence type="predicted"/>
<organism evidence="1 2">
    <name type="scientific">Zooshikella harenae</name>
    <dbReference type="NCBI Taxonomy" id="2827238"/>
    <lineage>
        <taxon>Bacteria</taxon>
        <taxon>Pseudomonadati</taxon>
        <taxon>Pseudomonadota</taxon>
        <taxon>Gammaproteobacteria</taxon>
        <taxon>Oceanospirillales</taxon>
        <taxon>Zooshikellaceae</taxon>
        <taxon>Zooshikella</taxon>
    </lineage>
</organism>
<comment type="caution">
    <text evidence="1">The sequence shown here is derived from an EMBL/GenBank/DDBJ whole genome shotgun (WGS) entry which is preliminary data.</text>
</comment>
<reference evidence="1 2" key="1">
    <citation type="submission" date="2021-04" db="EMBL/GenBank/DDBJ databases">
        <authorList>
            <person name="Pira H."/>
            <person name="Risdian C."/>
            <person name="Wink J."/>
        </authorList>
    </citation>
    <scope>NUCLEOTIDE SEQUENCE [LARGE SCALE GENOMIC DNA]</scope>
    <source>
        <strain evidence="1 2">WH53</strain>
    </source>
</reference>
<protein>
    <submittedName>
        <fullName evidence="1">Uncharacterized protein</fullName>
    </submittedName>
</protein>
<accession>A0ABS5ZLH1</accession>
<gene>
    <name evidence="1" type="ORF">KCG35_24720</name>
</gene>
<dbReference type="RefSeq" id="WP_215822518.1">
    <property type="nucleotide sequence ID" value="NZ_JAGSOY010000196.1"/>
</dbReference>
<name>A0ABS5ZLH1_9GAMM</name>